<evidence type="ECO:0000259" key="9">
    <source>
        <dbReference type="Pfam" id="PF02308"/>
    </source>
</evidence>
<comment type="caution">
    <text evidence="10">The sequence shown here is derived from an EMBL/GenBank/DDBJ whole genome shotgun (WGS) entry which is preliminary data.</text>
</comment>
<dbReference type="Pfam" id="PF02308">
    <property type="entry name" value="MgtC"/>
    <property type="match status" value="1"/>
</dbReference>
<evidence type="ECO:0000256" key="6">
    <source>
        <dbReference type="ARBA" id="ARBA00023136"/>
    </source>
</evidence>
<accession>A0A916MWT5</accession>
<dbReference type="GO" id="GO:0005886">
    <property type="term" value="C:plasma membrane"/>
    <property type="evidence" value="ECO:0007669"/>
    <property type="project" value="UniProtKB-SubCell"/>
</dbReference>
<dbReference type="PANTHER" id="PTHR33778:SF1">
    <property type="entry name" value="MAGNESIUM TRANSPORTER YHID-RELATED"/>
    <property type="match status" value="1"/>
</dbReference>
<dbReference type="Proteomes" id="UP000672934">
    <property type="component" value="Unassembled WGS sequence"/>
</dbReference>
<protein>
    <recommendedName>
        <fullName evidence="7">Protein MgtC</fullName>
    </recommendedName>
</protein>
<keyword evidence="4 7" id="KW-0812">Transmembrane</keyword>
<keyword evidence="5 7" id="KW-1133">Transmembrane helix</keyword>
<evidence type="ECO:0000256" key="5">
    <source>
        <dbReference type="ARBA" id="ARBA00022989"/>
    </source>
</evidence>
<dbReference type="InterPro" id="IPR049177">
    <property type="entry name" value="MgtC_SapB_SrpB_YhiD_N"/>
</dbReference>
<feature type="transmembrane region" description="Helical" evidence="7">
    <location>
        <begin position="33"/>
        <end position="53"/>
    </location>
</feature>
<keyword evidence="6 7" id="KW-0472">Membrane</keyword>
<dbReference type="RefSeq" id="WP_211946414.1">
    <property type="nucleotide sequence ID" value="NZ_CAJPUY010000004.1"/>
</dbReference>
<evidence type="ECO:0000256" key="3">
    <source>
        <dbReference type="ARBA" id="ARBA00022475"/>
    </source>
</evidence>
<feature type="compositionally biased region" description="Basic and acidic residues" evidence="8">
    <location>
        <begin position="149"/>
        <end position="170"/>
    </location>
</feature>
<evidence type="ECO:0000256" key="4">
    <source>
        <dbReference type="ARBA" id="ARBA00022692"/>
    </source>
</evidence>
<dbReference type="EMBL" id="CAJPUY010000004">
    <property type="protein sequence ID" value="CAG2134764.1"/>
    <property type="molecule type" value="Genomic_DNA"/>
</dbReference>
<dbReference type="InterPro" id="IPR003416">
    <property type="entry name" value="MgtC/SapB/SrpB/YhiD_fam"/>
</dbReference>
<evidence type="ECO:0000313" key="10">
    <source>
        <dbReference type="EMBL" id="CAG2134764.1"/>
    </source>
</evidence>
<gene>
    <name evidence="10" type="ORF">LMG31506_01435</name>
</gene>
<sequence>MENISFEIFLRLFCGLLAGAVIGLDRNLRGKAAGMRTLGLVSLGAATAVCLVTQSGHPLDAVSRVLQGLLTGIGFLGVGVIARHGTHQRPQGLTTAAAIWLAAILGAAAGAGYYVVGGLALVLGMALLWMGGRLEARLHRVLDPINGDKHATRDNGDAGKQARSDDRGDHEDDIFP</sequence>
<evidence type="ECO:0000256" key="8">
    <source>
        <dbReference type="SAM" id="MobiDB-lite"/>
    </source>
</evidence>
<feature type="region of interest" description="Disordered" evidence="8">
    <location>
        <begin position="149"/>
        <end position="176"/>
    </location>
</feature>
<reference evidence="10" key="1">
    <citation type="submission" date="2021-03" db="EMBL/GenBank/DDBJ databases">
        <authorList>
            <person name="Peeters C."/>
        </authorList>
    </citation>
    <scope>NUCLEOTIDE SEQUENCE</scope>
    <source>
        <strain evidence="10">LMG 31506</strain>
    </source>
</reference>
<keyword evidence="11" id="KW-1185">Reference proteome</keyword>
<dbReference type="PANTHER" id="PTHR33778">
    <property type="entry name" value="PROTEIN MGTC"/>
    <property type="match status" value="1"/>
</dbReference>
<evidence type="ECO:0000256" key="2">
    <source>
        <dbReference type="ARBA" id="ARBA00009298"/>
    </source>
</evidence>
<comment type="similarity">
    <text evidence="2 7">Belongs to the MgtC/SapB family.</text>
</comment>
<name>A0A916MWT5_9BURK</name>
<keyword evidence="7" id="KW-0997">Cell inner membrane</keyword>
<keyword evidence="3" id="KW-1003">Cell membrane</keyword>
<comment type="subcellular location">
    <subcellularLocation>
        <location evidence="7">Cell inner membrane</location>
        <topology evidence="7">Multi-pass membrane protein</topology>
    </subcellularLocation>
    <subcellularLocation>
        <location evidence="1">Cell membrane</location>
        <topology evidence="1">Multi-pass membrane protein</topology>
    </subcellularLocation>
</comment>
<organism evidence="10 11">
    <name type="scientific">Cupriavidus yeoncheonensis</name>
    <dbReference type="NCBI Taxonomy" id="1462994"/>
    <lineage>
        <taxon>Bacteria</taxon>
        <taxon>Pseudomonadati</taxon>
        <taxon>Pseudomonadota</taxon>
        <taxon>Betaproteobacteria</taxon>
        <taxon>Burkholderiales</taxon>
        <taxon>Burkholderiaceae</taxon>
        <taxon>Cupriavidus</taxon>
    </lineage>
</organism>
<feature type="transmembrane region" description="Helical" evidence="7">
    <location>
        <begin position="65"/>
        <end position="85"/>
    </location>
</feature>
<evidence type="ECO:0000256" key="1">
    <source>
        <dbReference type="ARBA" id="ARBA00004651"/>
    </source>
</evidence>
<dbReference type="PRINTS" id="PR01837">
    <property type="entry name" value="MGTCSAPBPROT"/>
</dbReference>
<proteinExistence type="inferred from homology"/>
<feature type="domain" description="MgtC/SapB/SrpB/YhiD N-terminal" evidence="9">
    <location>
        <begin position="12"/>
        <end position="135"/>
    </location>
</feature>
<feature type="transmembrane region" description="Helical" evidence="7">
    <location>
        <begin position="97"/>
        <end position="130"/>
    </location>
</feature>
<evidence type="ECO:0000256" key="7">
    <source>
        <dbReference type="RuleBase" id="RU365041"/>
    </source>
</evidence>
<dbReference type="AlphaFoldDB" id="A0A916MWT5"/>
<evidence type="ECO:0000313" key="11">
    <source>
        <dbReference type="Proteomes" id="UP000672934"/>
    </source>
</evidence>